<dbReference type="GO" id="GO:0016301">
    <property type="term" value="F:kinase activity"/>
    <property type="evidence" value="ECO:0007669"/>
    <property type="project" value="UniProtKB-KW"/>
</dbReference>
<feature type="compositionally biased region" description="Basic residues" evidence="1">
    <location>
        <begin position="560"/>
        <end position="569"/>
    </location>
</feature>
<accession>A0A9P1FS13</accession>
<protein>
    <submittedName>
        <fullName evidence="3">Protein kinase domain-containing protein</fullName>
    </submittedName>
</protein>
<evidence type="ECO:0000256" key="1">
    <source>
        <dbReference type="SAM" id="MobiDB-lite"/>
    </source>
</evidence>
<evidence type="ECO:0000313" key="4">
    <source>
        <dbReference type="Proteomes" id="UP001152797"/>
    </source>
</evidence>
<dbReference type="EMBL" id="CAMXCT030000906">
    <property type="protein sequence ID" value="CAL4771977.1"/>
    <property type="molecule type" value="Genomic_DNA"/>
</dbReference>
<reference evidence="2" key="1">
    <citation type="submission" date="2022-10" db="EMBL/GenBank/DDBJ databases">
        <authorList>
            <person name="Chen Y."/>
            <person name="Dougan E. K."/>
            <person name="Chan C."/>
            <person name="Rhodes N."/>
            <person name="Thang M."/>
        </authorList>
    </citation>
    <scope>NUCLEOTIDE SEQUENCE</scope>
</reference>
<dbReference type="Proteomes" id="UP001152797">
    <property type="component" value="Unassembled WGS sequence"/>
</dbReference>
<feature type="region of interest" description="Disordered" evidence="1">
    <location>
        <begin position="342"/>
        <end position="368"/>
    </location>
</feature>
<reference evidence="3 4" key="2">
    <citation type="submission" date="2024-05" db="EMBL/GenBank/DDBJ databases">
        <authorList>
            <person name="Chen Y."/>
            <person name="Shah S."/>
            <person name="Dougan E. K."/>
            <person name="Thang M."/>
            <person name="Chan C."/>
        </authorList>
    </citation>
    <scope>NUCLEOTIDE SEQUENCE [LARGE SCALE GENOMIC DNA]</scope>
</reference>
<dbReference type="EMBL" id="CAMXCT010000906">
    <property type="protein sequence ID" value="CAI3984665.1"/>
    <property type="molecule type" value="Genomic_DNA"/>
</dbReference>
<proteinExistence type="predicted"/>
<gene>
    <name evidence="2" type="ORF">C1SCF055_LOCUS12186</name>
</gene>
<organism evidence="2">
    <name type="scientific">Cladocopium goreaui</name>
    <dbReference type="NCBI Taxonomy" id="2562237"/>
    <lineage>
        <taxon>Eukaryota</taxon>
        <taxon>Sar</taxon>
        <taxon>Alveolata</taxon>
        <taxon>Dinophyceae</taxon>
        <taxon>Suessiales</taxon>
        <taxon>Symbiodiniaceae</taxon>
        <taxon>Cladocopium</taxon>
    </lineage>
</organism>
<sequence>MSTVATYRDFQLVRGRLQVTETDWVKIQKRKSQEKIKCATIVLVLRDRTQRQKDITIQDNVTRCGSGAFKDVFMLDNYNFVVKMNTDARTKREWGEEQHRFDKYKDKVENEMMYCFGQIFLEKTSMIHGDFFTGDSSLRDGDASILLAEKLIFTGKSKLTSFFTTMQCTPQAWESYVQMQVEILRLLFRFVHQEVIPWDAKIDNVGLAEGREPHSAPVWVFCDLDGLRDKTEHVNIGGAFKKIVQTMVNQDHNLMQPHQRDAIAHGWQAPYEKVQTLIRGALVTDTMGQERWTFPSASPSYLQELEREIRQVKPETGDKEANFPYPFTQNLLPRTSAAEVRGAAAVNAPSTDASMKSRSGADDPPPPREINQWGTTICPELLEVSSLLVCRLTRTDLASEVEVLVKCSPKEDASDQWHLFILAAPKKLLMLRGEETIGICKRHGANLAAASQNASSEVFEITSCLHPSGHIATIFWDRIAQDSWGEVCREAVGAILSGLNLGQWQDSMMKQSLDDLTSQFRVVQGQRGFFSRPQRPDRPQAVTYEQRESSQQMMPYEKTRAKKSRRAHRSAQIPDVNREPHVFRVVQDLLRLVHNMLPLQRIGQLDRQRAEHKCWERSKEAAFNFANSDRVLGLFRHVDAGWFHQGDEDGDHCKYGLQADKILDAIEALKKWLRPRAGKNETEDAEIEKMSWRTTLCFYEFEMSDTEIDHLAATAIAILHVRWQWISSWLTTERLKMSSASSAAA</sequence>
<feature type="region of interest" description="Disordered" evidence="1">
    <location>
        <begin position="530"/>
        <end position="572"/>
    </location>
</feature>
<keyword evidence="3" id="KW-0418">Kinase</keyword>
<dbReference type="EMBL" id="CAMXCT020000906">
    <property type="protein sequence ID" value="CAL1138040.1"/>
    <property type="molecule type" value="Genomic_DNA"/>
</dbReference>
<name>A0A9P1FS13_9DINO</name>
<keyword evidence="3" id="KW-0808">Transferase</keyword>
<evidence type="ECO:0000313" key="2">
    <source>
        <dbReference type="EMBL" id="CAI3984665.1"/>
    </source>
</evidence>
<keyword evidence="4" id="KW-1185">Reference proteome</keyword>
<evidence type="ECO:0000313" key="3">
    <source>
        <dbReference type="EMBL" id="CAL4771977.1"/>
    </source>
</evidence>
<dbReference type="AlphaFoldDB" id="A0A9P1FS13"/>
<comment type="caution">
    <text evidence="2">The sequence shown here is derived from an EMBL/GenBank/DDBJ whole genome shotgun (WGS) entry which is preliminary data.</text>
</comment>